<dbReference type="InterPro" id="IPR003148">
    <property type="entry name" value="RCK_N"/>
</dbReference>
<dbReference type="EMBL" id="CP148067">
    <property type="protein sequence ID" value="WXL28782.1"/>
    <property type="molecule type" value="Genomic_DNA"/>
</dbReference>
<dbReference type="Proteomes" id="UP001477443">
    <property type="component" value="Chromosome"/>
</dbReference>
<dbReference type="Pfam" id="PF02080">
    <property type="entry name" value="TrkA_C"/>
    <property type="match status" value="1"/>
</dbReference>
<dbReference type="Pfam" id="PF02254">
    <property type="entry name" value="TrkA_N"/>
    <property type="match status" value="1"/>
</dbReference>
<organism evidence="3 4">
    <name type="scientific">Mycoplasmopsis felifaucium</name>
    <dbReference type="NCBI Taxonomy" id="35768"/>
    <lineage>
        <taxon>Bacteria</taxon>
        <taxon>Bacillati</taxon>
        <taxon>Mycoplasmatota</taxon>
        <taxon>Mycoplasmoidales</taxon>
        <taxon>Metamycoplasmataceae</taxon>
        <taxon>Mycoplasmopsis</taxon>
    </lineage>
</organism>
<dbReference type="Gene3D" id="3.40.50.720">
    <property type="entry name" value="NAD(P)-binding Rossmann-like Domain"/>
    <property type="match status" value="1"/>
</dbReference>
<gene>
    <name evidence="3" type="ORF">WG617_01975</name>
</gene>
<dbReference type="InterPro" id="IPR036721">
    <property type="entry name" value="RCK_C_sf"/>
</dbReference>
<sequence length="222" mass="24557">MRRNSQQDICVIGVGRFGSSVINQLAKMNKSLLLIDKNEELLKEFTDVAQKVVVADAANMKSLKALNIQEMDTVIVAVPDNIEIVAALLELNVKNIIARAQTHRHARVLKQIGVNIIIQPEYEAGVRTALIASNQNFIKFSQNLQEIGNGFVMGSTTLNNEKYNNKNIKDIKFHDKRVSVVLIKRGSQNILPSGLTTLEKGDLLTLVGKVEDVTDVLGELNQ</sequence>
<evidence type="ECO:0000259" key="1">
    <source>
        <dbReference type="PROSITE" id="PS51201"/>
    </source>
</evidence>
<dbReference type="PROSITE" id="PS51201">
    <property type="entry name" value="RCK_N"/>
    <property type="match status" value="1"/>
</dbReference>
<feature type="domain" description="RCK N-terminal" evidence="1">
    <location>
        <begin position="6"/>
        <end position="118"/>
    </location>
</feature>
<keyword evidence="4" id="KW-1185">Reference proteome</keyword>
<dbReference type="PROSITE" id="PS51202">
    <property type="entry name" value="RCK_C"/>
    <property type="match status" value="1"/>
</dbReference>
<evidence type="ECO:0000313" key="3">
    <source>
        <dbReference type="EMBL" id="WXL28782.1"/>
    </source>
</evidence>
<reference evidence="3" key="1">
    <citation type="submission" date="2024-03" db="EMBL/GenBank/DDBJ databases">
        <title>Complete genome sequence of Mycoplasma felifaucium Z921 isolated from the trachea of a cheetah.</title>
        <authorList>
            <person name="Spergser J."/>
        </authorList>
    </citation>
    <scope>NUCLEOTIDE SEQUENCE [LARGE SCALE GENOMIC DNA]</scope>
    <source>
        <strain evidence="3">Z921</strain>
    </source>
</reference>
<dbReference type="RefSeq" id="WP_338822326.1">
    <property type="nucleotide sequence ID" value="NZ_CP148067.1"/>
</dbReference>
<dbReference type="SUPFAM" id="SSF116726">
    <property type="entry name" value="TrkA C-terminal domain-like"/>
    <property type="match status" value="1"/>
</dbReference>
<evidence type="ECO:0000313" key="4">
    <source>
        <dbReference type="Proteomes" id="UP001477443"/>
    </source>
</evidence>
<dbReference type="InterPro" id="IPR006037">
    <property type="entry name" value="RCK_C"/>
</dbReference>
<evidence type="ECO:0000259" key="2">
    <source>
        <dbReference type="PROSITE" id="PS51202"/>
    </source>
</evidence>
<protein>
    <submittedName>
        <fullName evidence="3">TrkA family potassium uptake protein</fullName>
    </submittedName>
</protein>
<dbReference type="Gene3D" id="3.30.70.1450">
    <property type="entry name" value="Regulator of K+ conductance, C-terminal domain"/>
    <property type="match status" value="1"/>
</dbReference>
<dbReference type="SUPFAM" id="SSF51735">
    <property type="entry name" value="NAD(P)-binding Rossmann-fold domains"/>
    <property type="match status" value="1"/>
</dbReference>
<dbReference type="PANTHER" id="PTHR43833">
    <property type="entry name" value="POTASSIUM CHANNEL PROTEIN 2-RELATED-RELATED"/>
    <property type="match status" value="1"/>
</dbReference>
<feature type="domain" description="RCK C-terminal" evidence="2">
    <location>
        <begin position="139"/>
        <end position="222"/>
    </location>
</feature>
<dbReference type="PANTHER" id="PTHR43833:SF7">
    <property type="entry name" value="KTR SYSTEM POTASSIUM UPTAKE PROTEIN C"/>
    <property type="match status" value="1"/>
</dbReference>
<dbReference type="InterPro" id="IPR050721">
    <property type="entry name" value="Trk_Ktr_HKT_K-transport"/>
</dbReference>
<accession>A0ABZ2RRD9</accession>
<dbReference type="InterPro" id="IPR036291">
    <property type="entry name" value="NAD(P)-bd_dom_sf"/>
</dbReference>
<name>A0ABZ2RRD9_9BACT</name>
<proteinExistence type="predicted"/>